<keyword evidence="1" id="KW-0472">Membrane</keyword>
<keyword evidence="3" id="KW-1185">Reference proteome</keyword>
<feature type="transmembrane region" description="Helical" evidence="1">
    <location>
        <begin position="138"/>
        <end position="159"/>
    </location>
</feature>
<feature type="transmembrane region" description="Helical" evidence="1">
    <location>
        <begin position="171"/>
        <end position="190"/>
    </location>
</feature>
<dbReference type="Proteomes" id="UP000460221">
    <property type="component" value="Unassembled WGS sequence"/>
</dbReference>
<protein>
    <submittedName>
        <fullName evidence="2">Uncharacterized protein</fullName>
    </submittedName>
</protein>
<dbReference type="EMBL" id="WLYK01000003">
    <property type="protein sequence ID" value="MTD14501.1"/>
    <property type="molecule type" value="Genomic_DNA"/>
</dbReference>
<evidence type="ECO:0000313" key="3">
    <source>
        <dbReference type="Proteomes" id="UP000460221"/>
    </source>
</evidence>
<evidence type="ECO:0000313" key="2">
    <source>
        <dbReference type="EMBL" id="MTD14501.1"/>
    </source>
</evidence>
<keyword evidence="1" id="KW-0812">Transmembrane</keyword>
<comment type="caution">
    <text evidence="2">The sequence shown here is derived from an EMBL/GenBank/DDBJ whole genome shotgun (WGS) entry which is preliminary data.</text>
</comment>
<feature type="transmembrane region" description="Helical" evidence="1">
    <location>
        <begin position="196"/>
        <end position="215"/>
    </location>
</feature>
<accession>A0A7K1FK37</accession>
<dbReference type="RefSeq" id="WP_154768509.1">
    <property type="nucleotide sequence ID" value="NZ_WLYK01000003.1"/>
</dbReference>
<keyword evidence="1" id="KW-1133">Transmembrane helix</keyword>
<evidence type="ECO:0000256" key="1">
    <source>
        <dbReference type="SAM" id="Phobius"/>
    </source>
</evidence>
<organism evidence="2 3">
    <name type="scientific">Nakamurella alba</name>
    <dbReference type="NCBI Taxonomy" id="2665158"/>
    <lineage>
        <taxon>Bacteria</taxon>
        <taxon>Bacillati</taxon>
        <taxon>Actinomycetota</taxon>
        <taxon>Actinomycetes</taxon>
        <taxon>Nakamurellales</taxon>
        <taxon>Nakamurellaceae</taxon>
        <taxon>Nakamurella</taxon>
    </lineage>
</organism>
<gene>
    <name evidence="2" type="ORF">GIS00_11140</name>
</gene>
<name>A0A7K1FK37_9ACTN</name>
<sequence>MTSPGAPKRSWLSSFASAMAPVAPEDDGQPITRPVTIWVATVFAVLGAVVFVLQGGAVLITLNSQLASESVLYQEQYDKAVVQCTTYVGGVGTAVPSTAVAPTSVSGPLTAESFIEQCQALPERALTPELLSSVRTQAIVINVVTMIIGLAGVVGGIFLRQGLKWARRTIMAASVVALLLALLFNVASLFLLVANLLMIIGMVLCYVGKGGLFFLRVAQRRQKH</sequence>
<reference evidence="2 3" key="1">
    <citation type="submission" date="2019-11" db="EMBL/GenBank/DDBJ databases">
        <authorList>
            <person name="Jiang L.-Q."/>
        </authorList>
    </citation>
    <scope>NUCLEOTIDE SEQUENCE [LARGE SCALE GENOMIC DNA]</scope>
    <source>
        <strain evidence="2 3">YIM 132087</strain>
    </source>
</reference>
<feature type="transmembrane region" description="Helical" evidence="1">
    <location>
        <begin position="37"/>
        <end position="62"/>
    </location>
</feature>
<dbReference type="AlphaFoldDB" id="A0A7K1FK37"/>
<proteinExistence type="predicted"/>